<dbReference type="EMBL" id="JAKZFC010000007">
    <property type="protein sequence ID" value="MCH7323367.1"/>
    <property type="molecule type" value="Genomic_DNA"/>
</dbReference>
<evidence type="ECO:0000313" key="2">
    <source>
        <dbReference type="EMBL" id="MCH7323367.1"/>
    </source>
</evidence>
<dbReference type="GO" id="GO:0016746">
    <property type="term" value="F:acyltransferase activity"/>
    <property type="evidence" value="ECO:0007669"/>
    <property type="project" value="UniProtKB-KW"/>
</dbReference>
<protein>
    <submittedName>
        <fullName evidence="2">GNAT family N-acetyltransferase</fullName>
        <ecNumber evidence="2">2.3.1.-</ecNumber>
    </submittedName>
</protein>
<dbReference type="SUPFAM" id="SSF55729">
    <property type="entry name" value="Acyl-CoA N-acyltransferases (Nat)"/>
    <property type="match status" value="1"/>
</dbReference>
<name>A0ABS9UGB8_9BACL</name>
<organism evidence="2 3">
    <name type="scientific">Solibacillus palustris</name>
    <dbReference type="NCBI Taxonomy" id="2908203"/>
    <lineage>
        <taxon>Bacteria</taxon>
        <taxon>Bacillati</taxon>
        <taxon>Bacillota</taxon>
        <taxon>Bacilli</taxon>
        <taxon>Bacillales</taxon>
        <taxon>Caryophanaceae</taxon>
        <taxon>Solibacillus</taxon>
    </lineage>
</organism>
<accession>A0ABS9UGB8</accession>
<gene>
    <name evidence="2" type="ORF">LZ480_15940</name>
</gene>
<sequence length="157" mass="18263">MKYHIRLANRDDINALCHIRNNEALFLNYLQLQLDEQAYLAVAQVEDVLVGFGLLKLNGPLIPKLSDLFVKPTFRHQGIGHALIKFREQLAYERCFDEIFVSVDPIENPRMVKLVTTLHYVAICEPYGKSAIYYNEDGATYEKTYMRVDFKKKLYSL</sequence>
<proteinExistence type="predicted"/>
<dbReference type="InterPro" id="IPR016181">
    <property type="entry name" value="Acyl_CoA_acyltransferase"/>
</dbReference>
<dbReference type="InterPro" id="IPR000182">
    <property type="entry name" value="GNAT_dom"/>
</dbReference>
<reference evidence="2 3" key="1">
    <citation type="submission" date="2022-03" db="EMBL/GenBank/DDBJ databases">
        <authorList>
            <person name="Jo J.-H."/>
            <person name="Im W.-T."/>
        </authorList>
    </citation>
    <scope>NUCLEOTIDE SEQUENCE [LARGE SCALE GENOMIC DNA]</scope>
    <source>
        <strain evidence="2 3">MA9</strain>
    </source>
</reference>
<comment type="caution">
    <text evidence="2">The sequence shown here is derived from an EMBL/GenBank/DDBJ whole genome shotgun (WGS) entry which is preliminary data.</text>
</comment>
<dbReference type="CDD" id="cd04301">
    <property type="entry name" value="NAT_SF"/>
    <property type="match status" value="1"/>
</dbReference>
<keyword evidence="2" id="KW-0012">Acyltransferase</keyword>
<evidence type="ECO:0000259" key="1">
    <source>
        <dbReference type="PROSITE" id="PS51186"/>
    </source>
</evidence>
<dbReference type="Pfam" id="PF00583">
    <property type="entry name" value="Acetyltransf_1"/>
    <property type="match status" value="1"/>
</dbReference>
<keyword evidence="3" id="KW-1185">Reference proteome</keyword>
<dbReference type="PROSITE" id="PS51186">
    <property type="entry name" value="GNAT"/>
    <property type="match status" value="1"/>
</dbReference>
<dbReference type="EC" id="2.3.1.-" evidence="2"/>
<dbReference type="Proteomes" id="UP001316087">
    <property type="component" value="Unassembled WGS sequence"/>
</dbReference>
<keyword evidence="2" id="KW-0808">Transferase</keyword>
<dbReference type="RefSeq" id="WP_241370539.1">
    <property type="nucleotide sequence ID" value="NZ_JAKZFC010000007.1"/>
</dbReference>
<feature type="domain" description="N-acetyltransferase" evidence="1">
    <location>
        <begin position="3"/>
        <end position="157"/>
    </location>
</feature>
<dbReference type="Gene3D" id="3.40.630.30">
    <property type="match status" value="1"/>
</dbReference>
<evidence type="ECO:0000313" key="3">
    <source>
        <dbReference type="Proteomes" id="UP001316087"/>
    </source>
</evidence>